<feature type="compositionally biased region" description="Basic and acidic residues" evidence="1">
    <location>
        <begin position="65"/>
        <end position="75"/>
    </location>
</feature>
<accession>A0A2N9IYV1</accession>
<evidence type="ECO:0000313" key="2">
    <source>
        <dbReference type="EMBL" id="SPD29339.1"/>
    </source>
</evidence>
<dbReference type="Gene3D" id="1.25.40.10">
    <property type="entry name" value="Tetratricopeptide repeat domain"/>
    <property type="match status" value="1"/>
</dbReference>
<name>A0A2N9IYV1_FAGSY</name>
<sequence>MADEAKAKGNETVELKRDWSKGYSRLDATHLNLNHYKDIISAYKKGHDSGGGGGCREGGGGGCREGSDGYSREGGGDSNLTGVRETCDCLVTAIR</sequence>
<dbReference type="SUPFAM" id="SSF48452">
    <property type="entry name" value="TPR-like"/>
    <property type="match status" value="1"/>
</dbReference>
<dbReference type="AlphaFoldDB" id="A0A2N9IYV1"/>
<protein>
    <submittedName>
        <fullName evidence="2">Uncharacterized protein</fullName>
    </submittedName>
</protein>
<feature type="compositionally biased region" description="Gly residues" evidence="1">
    <location>
        <begin position="49"/>
        <end position="64"/>
    </location>
</feature>
<reference evidence="2" key="1">
    <citation type="submission" date="2018-02" db="EMBL/GenBank/DDBJ databases">
        <authorList>
            <person name="Cohen D.B."/>
            <person name="Kent A.D."/>
        </authorList>
    </citation>
    <scope>NUCLEOTIDE SEQUENCE</scope>
</reference>
<organism evidence="2">
    <name type="scientific">Fagus sylvatica</name>
    <name type="common">Beechnut</name>
    <dbReference type="NCBI Taxonomy" id="28930"/>
    <lineage>
        <taxon>Eukaryota</taxon>
        <taxon>Viridiplantae</taxon>
        <taxon>Streptophyta</taxon>
        <taxon>Embryophyta</taxon>
        <taxon>Tracheophyta</taxon>
        <taxon>Spermatophyta</taxon>
        <taxon>Magnoliopsida</taxon>
        <taxon>eudicotyledons</taxon>
        <taxon>Gunneridae</taxon>
        <taxon>Pentapetalae</taxon>
        <taxon>rosids</taxon>
        <taxon>fabids</taxon>
        <taxon>Fagales</taxon>
        <taxon>Fagaceae</taxon>
        <taxon>Fagus</taxon>
    </lineage>
</organism>
<dbReference type="InterPro" id="IPR011990">
    <property type="entry name" value="TPR-like_helical_dom_sf"/>
</dbReference>
<evidence type="ECO:0000256" key="1">
    <source>
        <dbReference type="SAM" id="MobiDB-lite"/>
    </source>
</evidence>
<feature type="region of interest" description="Disordered" evidence="1">
    <location>
        <begin position="45"/>
        <end position="82"/>
    </location>
</feature>
<proteinExistence type="predicted"/>
<dbReference type="EMBL" id="OIVN01006270">
    <property type="protein sequence ID" value="SPD29339.1"/>
    <property type="molecule type" value="Genomic_DNA"/>
</dbReference>
<gene>
    <name evidence="2" type="ORF">FSB_LOCUS57221</name>
</gene>